<dbReference type="InterPro" id="IPR043133">
    <property type="entry name" value="GTP-CH-I_C/QueF"/>
</dbReference>
<dbReference type="PANTHER" id="PTHR34354">
    <property type="entry name" value="NADPH-DEPENDENT 7-CYANO-7-DEAZAGUANINE REDUCTASE"/>
    <property type="match status" value="1"/>
</dbReference>
<feature type="binding site" evidence="5">
    <location>
        <begin position="223"/>
        <end position="224"/>
    </location>
    <ligand>
        <name>substrate</name>
    </ligand>
</feature>
<feature type="binding site" evidence="5">
    <location>
        <begin position="82"/>
        <end position="84"/>
    </location>
    <ligand>
        <name>substrate</name>
    </ligand>
</feature>
<feature type="binding site" evidence="5">
    <location>
        <begin position="252"/>
        <end position="253"/>
    </location>
    <ligand>
        <name>NADPH</name>
        <dbReference type="ChEBI" id="CHEBI:57783"/>
    </ligand>
</feature>
<comment type="similarity">
    <text evidence="5">Belongs to the GTP cyclohydrolase I family. QueF type 2 subfamily.</text>
</comment>
<dbReference type="OrthoDB" id="9789995at2"/>
<comment type="catalytic activity">
    <reaction evidence="5">
        <text>7-aminomethyl-7-carbaguanine + 2 NADP(+) = 7-cyano-7-carbaguanine + 2 NADPH + 3 H(+)</text>
        <dbReference type="Rhea" id="RHEA:13409"/>
        <dbReference type="ChEBI" id="CHEBI:15378"/>
        <dbReference type="ChEBI" id="CHEBI:45075"/>
        <dbReference type="ChEBI" id="CHEBI:57783"/>
        <dbReference type="ChEBI" id="CHEBI:58349"/>
        <dbReference type="ChEBI" id="CHEBI:58703"/>
        <dbReference type="EC" id="1.7.1.13"/>
    </reaction>
</comment>
<evidence type="ECO:0000313" key="9">
    <source>
        <dbReference type="Proteomes" id="UP000197215"/>
    </source>
</evidence>
<evidence type="ECO:0000256" key="4">
    <source>
        <dbReference type="ARBA" id="ARBA00023002"/>
    </source>
</evidence>
<comment type="function">
    <text evidence="5">Catalyzes the NADPH-dependent reduction of 7-cyano-7-deazaguanine (preQ0) to 7-aminomethyl-7-deazaguanine (preQ1).</text>
</comment>
<reference evidence="8 9" key="1">
    <citation type="submission" date="2017-06" db="EMBL/GenBank/DDBJ databases">
        <authorList>
            <person name="Kim H.J."/>
            <person name="Triplett B.A."/>
        </authorList>
    </citation>
    <scope>NUCLEOTIDE SEQUENCE [LARGE SCALE GENOMIC DNA]</scope>
    <source>
        <strain evidence="8 9">MWH-VicM1</strain>
    </source>
</reference>
<evidence type="ECO:0000256" key="1">
    <source>
        <dbReference type="ARBA" id="ARBA00022490"/>
    </source>
</evidence>
<keyword evidence="3 5" id="KW-0521">NADP</keyword>
<dbReference type="UniPathway" id="UPA00392"/>
<sequence length="277" mass="31394">MSHLEHAPLGKNSENPNQYSPDLLFPISRDENRAKLGIQSQSLPFFGVDIWNAYELSWLNAKGKPQLAIATFMVPANSPNIIESKSWKLYLNSLNNHRFHSNDELIDTLRKDLSKAAGATVTVQLHSPESQSAGGMKELPGKLLDRLDLEINPSQKPTSDLLSSDPSLGLVEETLVTHLLRSNCPVTGQPDWASVQINYVGPTINEEGLLRYLLAFREHQEFHEHCVEKIFIDIKNKCRPNKLSVYARYTRRGGIDINPFRADYNAEWPDNKRHSRQ</sequence>
<comment type="subunit">
    <text evidence="5">Homodimer.</text>
</comment>
<dbReference type="EC" id="1.7.1.13" evidence="5"/>
<dbReference type="RefSeq" id="WP_088812934.1">
    <property type="nucleotide sequence ID" value="NZ_FYEX01000001.1"/>
</dbReference>
<dbReference type="AlphaFoldDB" id="A0A212TEC7"/>
<dbReference type="PANTHER" id="PTHR34354:SF1">
    <property type="entry name" value="NADPH-DEPENDENT 7-CYANO-7-DEAZAGUANINE REDUCTASE"/>
    <property type="match status" value="1"/>
</dbReference>
<name>A0A212TEC7_9BURK</name>
<gene>
    <name evidence="5" type="primary">queF</name>
    <name evidence="8" type="ORF">SAMN06295916_1085</name>
</gene>
<accession>A0A212TEC7</accession>
<proteinExistence type="inferred from homology"/>
<evidence type="ECO:0000256" key="5">
    <source>
        <dbReference type="HAMAP-Rule" id="MF_00817"/>
    </source>
</evidence>
<dbReference type="GO" id="GO:0008616">
    <property type="term" value="P:tRNA queuosine(34) biosynthetic process"/>
    <property type="evidence" value="ECO:0007669"/>
    <property type="project" value="UniProtKB-UniRule"/>
</dbReference>
<dbReference type="InterPro" id="IPR029139">
    <property type="entry name" value="QueF_N"/>
</dbReference>
<dbReference type="InterPro" id="IPR029500">
    <property type="entry name" value="QueF"/>
</dbReference>
<dbReference type="EMBL" id="FYEX01000001">
    <property type="protein sequence ID" value="SNC64407.1"/>
    <property type="molecule type" value="Genomic_DNA"/>
</dbReference>
<comment type="pathway">
    <text evidence="5">tRNA modification; tRNA-queuosine biosynthesis.</text>
</comment>
<feature type="domain" description="NADPH-dependent 7-cyano-7-deazaguanine reductase N-terminal" evidence="7">
    <location>
        <begin position="17"/>
        <end position="125"/>
    </location>
</feature>
<evidence type="ECO:0000259" key="7">
    <source>
        <dbReference type="Pfam" id="PF14819"/>
    </source>
</evidence>
<feature type="active site" description="Proton donor" evidence="5">
    <location>
        <position position="191"/>
    </location>
</feature>
<dbReference type="SUPFAM" id="SSF55620">
    <property type="entry name" value="Tetrahydrobiopterin biosynthesis enzymes-like"/>
    <property type="match status" value="1"/>
</dbReference>
<dbReference type="Pfam" id="PF14819">
    <property type="entry name" value="QueF_N"/>
    <property type="match status" value="1"/>
</dbReference>
<dbReference type="Proteomes" id="UP000197215">
    <property type="component" value="Unassembled WGS sequence"/>
</dbReference>
<organism evidence="8 9">
    <name type="scientific">Polynucleobacter victoriensis</name>
    <dbReference type="NCBI Taxonomy" id="2049319"/>
    <lineage>
        <taxon>Bacteria</taxon>
        <taxon>Pseudomonadati</taxon>
        <taxon>Pseudomonadota</taxon>
        <taxon>Betaproteobacteria</taxon>
        <taxon>Burkholderiales</taxon>
        <taxon>Burkholderiaceae</taxon>
        <taxon>Polynucleobacter</taxon>
    </lineage>
</organism>
<dbReference type="HAMAP" id="MF_00817">
    <property type="entry name" value="QueF_type2"/>
    <property type="match status" value="1"/>
</dbReference>
<feature type="region of interest" description="Disordered" evidence="6">
    <location>
        <begin position="1"/>
        <end position="22"/>
    </location>
</feature>
<dbReference type="InterPro" id="IPR016428">
    <property type="entry name" value="QueF_type2"/>
</dbReference>
<comment type="subcellular location">
    <subcellularLocation>
        <location evidence="5">Cytoplasm</location>
    </subcellularLocation>
</comment>
<evidence type="ECO:0000256" key="6">
    <source>
        <dbReference type="SAM" id="MobiDB-lite"/>
    </source>
</evidence>
<protein>
    <recommendedName>
        <fullName evidence="5">NADPH-dependent 7-cyano-7-deazaguanine reductase</fullName>
        <ecNumber evidence="5">1.7.1.13</ecNumber>
    </recommendedName>
    <alternativeName>
        <fullName evidence="5">7-cyano-7-carbaguanine reductase</fullName>
    </alternativeName>
    <alternativeName>
        <fullName evidence="5">NADPH-dependent nitrile oxidoreductase</fullName>
    </alternativeName>
    <alternativeName>
        <fullName evidence="5">PreQ(0) reductase</fullName>
    </alternativeName>
</protein>
<dbReference type="InterPro" id="IPR050084">
    <property type="entry name" value="NADPH_dep_7-cyano-7-deazaG_red"/>
</dbReference>
<feature type="binding site" evidence="5">
    <location>
        <begin position="84"/>
        <end position="85"/>
    </location>
    <ligand>
        <name>NADPH</name>
        <dbReference type="ChEBI" id="CHEBI:57783"/>
    </ligand>
</feature>
<dbReference type="Pfam" id="PF14489">
    <property type="entry name" value="QueF"/>
    <property type="match status" value="1"/>
</dbReference>
<keyword evidence="4 5" id="KW-0560">Oxidoreductase</keyword>
<keyword evidence="9" id="KW-1185">Reference proteome</keyword>
<evidence type="ECO:0000256" key="3">
    <source>
        <dbReference type="ARBA" id="ARBA00022857"/>
    </source>
</evidence>
<dbReference type="Gene3D" id="3.30.1130.10">
    <property type="match status" value="2"/>
</dbReference>
<evidence type="ECO:0000313" key="8">
    <source>
        <dbReference type="EMBL" id="SNC64407.1"/>
    </source>
</evidence>
<keyword evidence="1 5" id="KW-0963">Cytoplasm</keyword>
<evidence type="ECO:0000256" key="2">
    <source>
        <dbReference type="ARBA" id="ARBA00022785"/>
    </source>
</evidence>
<dbReference type="NCBIfam" id="TIGR03138">
    <property type="entry name" value="QueF"/>
    <property type="match status" value="1"/>
</dbReference>
<dbReference type="PIRSF" id="PIRSF004750">
    <property type="entry name" value="Nitrile_oxidored_YqcD_prd"/>
    <property type="match status" value="1"/>
</dbReference>
<feature type="active site" description="Thioimide intermediate" evidence="5">
    <location>
        <position position="184"/>
    </location>
</feature>
<dbReference type="GO" id="GO:0005737">
    <property type="term" value="C:cytoplasm"/>
    <property type="evidence" value="ECO:0007669"/>
    <property type="project" value="UniProtKB-SubCell"/>
</dbReference>
<dbReference type="GO" id="GO:0033739">
    <property type="term" value="F:preQ1 synthase activity"/>
    <property type="evidence" value="ECO:0007669"/>
    <property type="project" value="UniProtKB-UniRule"/>
</dbReference>
<keyword evidence="2 5" id="KW-0671">Queuosine biosynthesis</keyword>